<name>A0A438DVV3_VITVI</name>
<gene>
    <name evidence="3" type="ORF">CK203_099493</name>
</gene>
<dbReference type="GO" id="GO:0004519">
    <property type="term" value="F:endonuclease activity"/>
    <property type="evidence" value="ECO:0007669"/>
    <property type="project" value="UniProtKB-KW"/>
</dbReference>
<feature type="region of interest" description="Disordered" evidence="1">
    <location>
        <begin position="53"/>
        <end position="78"/>
    </location>
</feature>
<feature type="domain" description="Reverse transcriptase/retrotransposon-derived protein RNase H-like" evidence="2">
    <location>
        <begin position="249"/>
        <end position="314"/>
    </location>
</feature>
<dbReference type="InterPro" id="IPR041577">
    <property type="entry name" value="RT_RNaseH_2"/>
</dbReference>
<dbReference type="PANTHER" id="PTHR34072:SF41">
    <property type="entry name" value="REVERSE TRANSCRIPTASE_RETROTRANSPOSON-DERIVED PROTEIN RNASE H-LIKE DOMAIN-CONTAINING PROTEIN"/>
    <property type="match status" value="1"/>
</dbReference>
<feature type="region of interest" description="Disordered" evidence="1">
    <location>
        <begin position="1"/>
        <end position="36"/>
    </location>
</feature>
<sequence>MLSSNIEEMTSKQTFKRETRPATHSKKMKEKSGDVVANMEARLAKVELAMAKHGEVHGGSKGKKNPRPSKGVPTRGMATHEAPRVEVPKPHVFNGKSDAKVLDNFLWHMERFFEAITLTDEATKGYSFKPMPPSKDKHIKGEENKRSRSYSTAKEESNILLLARKTMTRISEKSSCLGPTASYAMIQVNATLKRLKTKSMPKMLKSKCLMYVEAFVNEESFLGHRIKDGKLMMDDNKVKAIQEWDPPTKELVLALLNHNKEFEVNTDAFDCTIEGILMQDKHLIAFESRKLNNTKSDVTNKSLFELAIGAAIMNSSHLESLVRRYEGPFLILGRVLKDVLHGGATSKTKSSRDEMCSYDRLLSQVEGATFQGVALQVALLKRLLRRSLRFVLWSRILPWKSPLQRGIMVEGVGAPLIHLLILPLFLMPSSSKG</sequence>
<evidence type="ECO:0000313" key="3">
    <source>
        <dbReference type="EMBL" id="RVW39408.1"/>
    </source>
</evidence>
<dbReference type="AlphaFoldDB" id="A0A438DVV3"/>
<accession>A0A438DVV3</accession>
<evidence type="ECO:0000256" key="1">
    <source>
        <dbReference type="SAM" id="MobiDB-lite"/>
    </source>
</evidence>
<dbReference type="EMBL" id="QGNW01001484">
    <property type="protein sequence ID" value="RVW39408.1"/>
    <property type="molecule type" value="Genomic_DNA"/>
</dbReference>
<protein>
    <recommendedName>
        <fullName evidence="2">Reverse transcriptase/retrotransposon-derived protein RNase H-like domain-containing protein</fullName>
    </recommendedName>
</protein>
<feature type="compositionally biased region" description="Polar residues" evidence="1">
    <location>
        <begin position="1"/>
        <end position="13"/>
    </location>
</feature>
<comment type="caution">
    <text evidence="3">The sequence shown here is derived from an EMBL/GenBank/DDBJ whole genome shotgun (WGS) entry which is preliminary data.</text>
</comment>
<feature type="compositionally biased region" description="Basic and acidic residues" evidence="1">
    <location>
        <begin position="134"/>
        <end position="146"/>
    </location>
</feature>
<dbReference type="InterPro" id="IPR043502">
    <property type="entry name" value="DNA/RNA_pol_sf"/>
</dbReference>
<dbReference type="PANTHER" id="PTHR34072">
    <property type="entry name" value="ENZYMATIC POLYPROTEIN-RELATED"/>
    <property type="match status" value="1"/>
</dbReference>
<dbReference type="Proteomes" id="UP000288805">
    <property type="component" value="Unassembled WGS sequence"/>
</dbReference>
<dbReference type="GO" id="GO:0016787">
    <property type="term" value="F:hydrolase activity"/>
    <property type="evidence" value="ECO:0007669"/>
    <property type="project" value="UniProtKB-KW"/>
</dbReference>
<dbReference type="GO" id="GO:0003964">
    <property type="term" value="F:RNA-directed DNA polymerase activity"/>
    <property type="evidence" value="ECO:0007669"/>
    <property type="project" value="UniProtKB-KW"/>
</dbReference>
<feature type="region of interest" description="Disordered" evidence="1">
    <location>
        <begin position="127"/>
        <end position="152"/>
    </location>
</feature>
<organism evidence="3 4">
    <name type="scientific">Vitis vinifera</name>
    <name type="common">Grape</name>
    <dbReference type="NCBI Taxonomy" id="29760"/>
    <lineage>
        <taxon>Eukaryota</taxon>
        <taxon>Viridiplantae</taxon>
        <taxon>Streptophyta</taxon>
        <taxon>Embryophyta</taxon>
        <taxon>Tracheophyta</taxon>
        <taxon>Spermatophyta</taxon>
        <taxon>Magnoliopsida</taxon>
        <taxon>eudicotyledons</taxon>
        <taxon>Gunneridae</taxon>
        <taxon>Pentapetalae</taxon>
        <taxon>rosids</taxon>
        <taxon>Vitales</taxon>
        <taxon>Vitaceae</taxon>
        <taxon>Viteae</taxon>
        <taxon>Vitis</taxon>
    </lineage>
</organism>
<reference evidence="3 4" key="1">
    <citation type="journal article" date="2018" name="PLoS Genet.">
        <title>Population sequencing reveals clonal diversity and ancestral inbreeding in the grapevine cultivar Chardonnay.</title>
        <authorList>
            <person name="Roach M.J."/>
            <person name="Johnson D.L."/>
            <person name="Bohlmann J."/>
            <person name="van Vuuren H.J."/>
            <person name="Jones S.J."/>
            <person name="Pretorius I.S."/>
            <person name="Schmidt S.A."/>
            <person name="Borneman A.R."/>
        </authorList>
    </citation>
    <scope>NUCLEOTIDE SEQUENCE [LARGE SCALE GENOMIC DNA]</scope>
    <source>
        <strain evidence="4">cv. Chardonnay</strain>
        <tissue evidence="3">Leaf</tissue>
    </source>
</reference>
<dbReference type="Pfam" id="PF17919">
    <property type="entry name" value="RT_RNaseH_2"/>
    <property type="match status" value="1"/>
</dbReference>
<dbReference type="SUPFAM" id="SSF56672">
    <property type="entry name" value="DNA/RNA polymerases"/>
    <property type="match status" value="1"/>
</dbReference>
<evidence type="ECO:0000313" key="4">
    <source>
        <dbReference type="Proteomes" id="UP000288805"/>
    </source>
</evidence>
<proteinExistence type="predicted"/>
<evidence type="ECO:0000259" key="2">
    <source>
        <dbReference type="Pfam" id="PF17919"/>
    </source>
</evidence>